<dbReference type="PANTHER" id="PTHR30336">
    <property type="entry name" value="INNER MEMBRANE PROTEIN, PROBABLE PERMEASE"/>
    <property type="match status" value="1"/>
</dbReference>
<dbReference type="AlphaFoldDB" id="E4KN02"/>
<dbReference type="GO" id="GO:0005886">
    <property type="term" value="C:plasma membrane"/>
    <property type="evidence" value="ECO:0007669"/>
    <property type="project" value="TreeGrafter"/>
</dbReference>
<dbReference type="OrthoDB" id="9782395at2"/>
<feature type="transmembrane region" description="Helical" evidence="1">
    <location>
        <begin position="16"/>
        <end position="38"/>
    </location>
</feature>
<dbReference type="InterPro" id="IPR051599">
    <property type="entry name" value="Cell_Envelope_Assoc"/>
</dbReference>
<evidence type="ECO:0000313" key="3">
    <source>
        <dbReference type="EMBL" id="EFR31599.1"/>
    </source>
</evidence>
<dbReference type="RefSeq" id="WP_006417731.1">
    <property type="nucleotide sequence ID" value="NZ_AENN01000006.1"/>
</dbReference>
<protein>
    <recommendedName>
        <fullName evidence="2">DUF218 domain-containing protein</fullName>
    </recommendedName>
</protein>
<keyword evidence="4" id="KW-1185">Reference proteome</keyword>
<keyword evidence="1" id="KW-1133">Transmembrane helix</keyword>
<organism evidence="3 4">
    <name type="scientific">Eremococcus coleocola ACS-139-V-Col8</name>
    <dbReference type="NCBI Taxonomy" id="908337"/>
    <lineage>
        <taxon>Bacteria</taxon>
        <taxon>Bacillati</taxon>
        <taxon>Bacillota</taxon>
        <taxon>Bacilli</taxon>
        <taxon>Lactobacillales</taxon>
        <taxon>Aerococcaceae</taxon>
        <taxon>Eremococcus</taxon>
    </lineage>
</organism>
<accession>E4KN02</accession>
<keyword evidence="1" id="KW-0472">Membrane</keyword>
<evidence type="ECO:0000256" key="1">
    <source>
        <dbReference type="SAM" id="Phobius"/>
    </source>
</evidence>
<dbReference type="CDD" id="cd06259">
    <property type="entry name" value="YdcF-like"/>
    <property type="match status" value="1"/>
</dbReference>
<feature type="domain" description="DUF218" evidence="2">
    <location>
        <begin position="58"/>
        <end position="178"/>
    </location>
</feature>
<comment type="caution">
    <text evidence="3">The sequence shown here is derived from an EMBL/GenBank/DDBJ whole genome shotgun (WGS) entry which is preliminary data.</text>
</comment>
<dbReference type="PANTHER" id="PTHR30336:SF6">
    <property type="entry name" value="INTEGRAL MEMBRANE PROTEIN"/>
    <property type="match status" value="1"/>
</dbReference>
<dbReference type="InterPro" id="IPR003848">
    <property type="entry name" value="DUF218"/>
</dbReference>
<reference evidence="3 4" key="1">
    <citation type="submission" date="2010-10" db="EMBL/GenBank/DDBJ databases">
        <authorList>
            <person name="Durkin A.S."/>
            <person name="Madupu R."/>
            <person name="Torralba M."/>
            <person name="Gillis M."/>
            <person name="Methe B."/>
            <person name="Sutton G."/>
            <person name="Nelson K.E."/>
        </authorList>
    </citation>
    <scope>NUCLEOTIDE SEQUENCE [LARGE SCALE GENOMIC DNA]</scope>
    <source>
        <strain evidence="3 4">ACS-139-V-Col8</strain>
    </source>
</reference>
<evidence type="ECO:0000259" key="2">
    <source>
        <dbReference type="Pfam" id="PF02698"/>
    </source>
</evidence>
<evidence type="ECO:0000313" key="4">
    <source>
        <dbReference type="Proteomes" id="UP000005990"/>
    </source>
</evidence>
<dbReference type="Gene3D" id="3.40.50.620">
    <property type="entry name" value="HUPs"/>
    <property type="match status" value="1"/>
</dbReference>
<proteinExistence type="predicted"/>
<keyword evidence="1" id="KW-0812">Transmembrane</keyword>
<dbReference type="InterPro" id="IPR014729">
    <property type="entry name" value="Rossmann-like_a/b/a_fold"/>
</dbReference>
<dbReference type="STRING" id="908337.HMPREF9257_0215"/>
<name>E4KN02_9LACT</name>
<dbReference type="Pfam" id="PF02698">
    <property type="entry name" value="DUF218"/>
    <property type="match status" value="1"/>
</dbReference>
<dbReference type="EMBL" id="AENN01000006">
    <property type="protein sequence ID" value="EFR31599.1"/>
    <property type="molecule type" value="Genomic_DNA"/>
</dbReference>
<dbReference type="eggNOG" id="COG2949">
    <property type="taxonomic scope" value="Bacteria"/>
</dbReference>
<dbReference type="Proteomes" id="UP000005990">
    <property type="component" value="Unassembled WGS sequence"/>
</dbReference>
<sequence>MDALFKFIQILAKGSAYLILAFLALVIMINLAMIAYGYSRTVVIDQLQSKGYGDQVPVVVLGAGVINNEEPSQILKLRLDKAYQVFEEAPDRKFIMSGDHLQDNYNEVAVMKNYLIDKGIPANQIYLDHVGTSTYNTIYRLKHVLKIDKAIFITQNYHLSRTLYIAKQLGVQALGVAAQETYSTRFQRESREILARIKDVLSTHFNYQNKHTLLDYSFDLNESGNQTDDKQSLEKD</sequence>
<gene>
    <name evidence="3" type="ORF">HMPREF9257_0215</name>
</gene>